<dbReference type="InterPro" id="IPR032197">
    <property type="entry name" value="Atg7_N"/>
</dbReference>
<dbReference type="GO" id="GO:0019779">
    <property type="term" value="F:Atg8 activating enzyme activity"/>
    <property type="evidence" value="ECO:0007669"/>
    <property type="project" value="TreeGrafter"/>
</dbReference>
<dbReference type="CDD" id="cd01486">
    <property type="entry name" value="Apg7"/>
    <property type="match status" value="1"/>
</dbReference>
<dbReference type="FunFam" id="3.40.50.720:FF:000243">
    <property type="entry name" value="Ubiquitin-like modifier-activating enzyme ATG7"/>
    <property type="match status" value="1"/>
</dbReference>
<proteinExistence type="inferred from homology"/>
<dbReference type="GO" id="GO:0019778">
    <property type="term" value="F:Atg12 activating enzyme activity"/>
    <property type="evidence" value="ECO:0007669"/>
    <property type="project" value="TreeGrafter"/>
</dbReference>
<dbReference type="Gene3D" id="3.40.50.720">
    <property type="entry name" value="NAD(P)-binding Rossmann-like Domain"/>
    <property type="match status" value="1"/>
</dbReference>
<dbReference type="InterPro" id="IPR042523">
    <property type="entry name" value="Atg7_N_2"/>
</dbReference>
<dbReference type="VEuPathDB" id="FungiDB:L203_04631"/>
<dbReference type="InterPro" id="IPR006285">
    <property type="entry name" value="Atg7"/>
</dbReference>
<reference evidence="9" key="2">
    <citation type="journal article" date="2022" name="Elife">
        <title>Obligate sexual reproduction of a homothallic fungus closely related to the Cryptococcus pathogenic species complex.</title>
        <authorList>
            <person name="Passer A.R."/>
            <person name="Clancey S.A."/>
            <person name="Shea T."/>
            <person name="David-Palma M."/>
            <person name="Averette A.F."/>
            <person name="Boekhout T."/>
            <person name="Porcel B.M."/>
            <person name="Nowrousian M."/>
            <person name="Cuomo C.A."/>
            <person name="Sun S."/>
            <person name="Heitman J."/>
            <person name="Coelho M.A."/>
        </authorList>
    </citation>
    <scope>NUCLEOTIDE SEQUENCE</scope>
    <source>
        <strain evidence="9">CBS 7841</strain>
    </source>
</reference>
<organism evidence="9 10">
    <name type="scientific">Cryptococcus depauperatus CBS 7841</name>
    <dbReference type="NCBI Taxonomy" id="1295531"/>
    <lineage>
        <taxon>Eukaryota</taxon>
        <taxon>Fungi</taxon>
        <taxon>Dikarya</taxon>
        <taxon>Basidiomycota</taxon>
        <taxon>Agaricomycotina</taxon>
        <taxon>Tremellomycetes</taxon>
        <taxon>Tremellales</taxon>
        <taxon>Cryptococcaceae</taxon>
        <taxon>Cryptococcus</taxon>
    </lineage>
</organism>
<dbReference type="PANTHER" id="PTHR10953:SF3">
    <property type="entry name" value="UBIQUITIN-LIKE MODIFIER-ACTIVATING ENZYME ATG7"/>
    <property type="match status" value="1"/>
</dbReference>
<keyword evidence="6" id="KW-0963">Cytoplasm</keyword>
<comment type="function">
    <text evidence="6">E1-like activating enzyme involved in the 2 ubiquitin-like systems required for cytoplasm to vacuole transport (Cvt) and autophagy. Activates ATG12 for its conjugation with ATG5 and ATG8 for its conjugation with phosphatidylethanolamine. Both systems are needed for the ATG8 association to Cvt vesicles and autophagosomes membranes. Autophagy is essential for maintenance of amino acid levels and protein synthesis under nitrogen starvation. Required for selective autophagic degradation of the nucleus (nucleophagy) as well as for mitophagy which contributes to regulate mitochondrial quantity and quality by eliminating the mitochondria to a basal level to fulfill cellular energy requirements and preventing excess ROS production.</text>
</comment>
<evidence type="ECO:0000259" key="7">
    <source>
        <dbReference type="Pfam" id="PF00899"/>
    </source>
</evidence>
<dbReference type="Pfam" id="PF00899">
    <property type="entry name" value="ThiF"/>
    <property type="match status" value="1"/>
</dbReference>
<dbReference type="GO" id="GO:0000045">
    <property type="term" value="P:autophagosome assembly"/>
    <property type="evidence" value="ECO:0007669"/>
    <property type="project" value="TreeGrafter"/>
</dbReference>
<dbReference type="NCBIfam" id="TIGR01381">
    <property type="entry name" value="E1_like_apg7"/>
    <property type="match status" value="1"/>
</dbReference>
<reference evidence="9" key="3">
    <citation type="submission" date="2024-01" db="EMBL/GenBank/DDBJ databases">
        <authorList>
            <person name="Coelho M.A."/>
            <person name="David-Palma M."/>
            <person name="Shea T."/>
            <person name="Sun S."/>
            <person name="Cuomo C.A."/>
            <person name="Heitman J."/>
        </authorList>
    </citation>
    <scope>NUCLEOTIDE SEQUENCE</scope>
    <source>
        <strain evidence="9">CBS 7841</strain>
    </source>
</reference>
<evidence type="ECO:0000256" key="3">
    <source>
        <dbReference type="ARBA" id="ARBA00022448"/>
    </source>
</evidence>
<dbReference type="PANTHER" id="PTHR10953">
    <property type="entry name" value="UBIQUITIN-ACTIVATING ENZYME E1"/>
    <property type="match status" value="1"/>
</dbReference>
<accession>A0A1E3IB10</accession>
<dbReference type="Gene3D" id="3.40.140.70">
    <property type="entry name" value="Ubiquitin-like modifier-activating enzyme ATG7 N-terminal domain"/>
    <property type="match status" value="1"/>
</dbReference>
<dbReference type="AlphaFoldDB" id="A0A1E3IB10"/>
<dbReference type="GO" id="GO:0032446">
    <property type="term" value="P:protein modification by small protein conjugation"/>
    <property type="evidence" value="ECO:0007669"/>
    <property type="project" value="TreeGrafter"/>
</dbReference>
<dbReference type="InterPro" id="IPR000594">
    <property type="entry name" value="ThiF_NAD_FAD-bd"/>
</dbReference>
<dbReference type="Pfam" id="PF16420">
    <property type="entry name" value="ATG7_N"/>
    <property type="match status" value="1"/>
</dbReference>
<comment type="subcellular location">
    <subcellularLocation>
        <location evidence="6">Cytoplasm</location>
    </subcellularLocation>
    <subcellularLocation>
        <location evidence="6">Preautophagosomal structure</location>
    </subcellularLocation>
</comment>
<dbReference type="GeneID" id="91087040"/>
<dbReference type="GO" id="GO:0015031">
    <property type="term" value="P:protein transport"/>
    <property type="evidence" value="ECO:0007669"/>
    <property type="project" value="UniProtKB-UniRule"/>
</dbReference>
<keyword evidence="3 6" id="KW-0813">Transport</keyword>
<comment type="similarity">
    <text evidence="1 6">Belongs to the ATG7 family.</text>
</comment>
<sequence length="657" mass="72467">MPPLLFQPLASQPTPSFWSALTSLKLDRLKLDDSALPIKAYYQLGKSVTTQDSTGLGEERVGIDGCLVVGEHSLDESDKGSLPLHAVPVQGTLKVFNTIEGFRDQDAKKTLFNEIAKNIIQSFDSDTPLLNPFLLVTFADLKKYVYHYWFAFPVLISSPAWHVDNDFVPLPLKELSEIRQLSHIPAQQSFFLIRRSPNGWVSASLASFASFYSSGEQPTIVFSDPAALPNNPGWPLRNALFYLNKKFSVHNITVVCLRENEARKADVYVEKGSEGGSGELKTTGWERNAGKLAPRVIDLGPMMDPSRLSAQAVDLNLKLIKWRLLPSLDLDKISSIKCLLLGAGTLGCYVSRILLGWGVRNITLVDSGRVSYSNPVRQPLFNFEDCLNGGKLKALCAAERLRSIFPGVNATGVELSIPMPGHPVSSFSTLSESVEKLTSLIHSHDAVFLLMDSRESRWLPTLVGKEAGKHVINAALGFDSWLVMRHGAQKAEGADELGCYFCNDVVAPTDSLSDRTLDQMCTVTRPGVAPIASAMAVELLISLVQHPQGIHAPASTDPEDAYNKSGSPLGTVPHQLRGNLHGWQNHAVTGRAYDRCTACSERVLKIYREQGINLLHKVFNEKDYLEKLTGLDELHRESEKALEAMDEWDDENDDADF</sequence>
<dbReference type="Proteomes" id="UP000094043">
    <property type="component" value="Chromosome 3"/>
</dbReference>
<dbReference type="Gene3D" id="3.40.140.100">
    <property type="entry name" value="Ubiquitin-like modifier-activating enzyme ATG7 C-terminal domain"/>
    <property type="match status" value="1"/>
</dbReference>
<evidence type="ECO:0000256" key="2">
    <source>
        <dbReference type="ARBA" id="ARBA00017647"/>
    </source>
</evidence>
<evidence type="ECO:0000259" key="8">
    <source>
        <dbReference type="Pfam" id="PF16420"/>
    </source>
</evidence>
<evidence type="ECO:0000256" key="6">
    <source>
        <dbReference type="RuleBase" id="RU366022"/>
    </source>
</evidence>
<protein>
    <recommendedName>
        <fullName evidence="2 6">Ubiquitin-like modifier-activating enzyme ATG7</fullName>
    </recommendedName>
    <alternativeName>
        <fullName evidence="6">Autophagy-related protein 7</fullName>
    </alternativeName>
</protein>
<dbReference type="OrthoDB" id="338614at2759"/>
<dbReference type="GO" id="GO:0000407">
    <property type="term" value="C:phagophore assembly site"/>
    <property type="evidence" value="ECO:0007669"/>
    <property type="project" value="UniProtKB-SubCell"/>
</dbReference>
<keyword evidence="6" id="KW-0833">Ubl conjugation pathway</keyword>
<dbReference type="GO" id="GO:0034727">
    <property type="term" value="P:piecemeal microautophagy of the nucleus"/>
    <property type="evidence" value="ECO:0007669"/>
    <property type="project" value="TreeGrafter"/>
</dbReference>
<keyword evidence="4 6" id="KW-0653">Protein transport</keyword>
<dbReference type="InterPro" id="IPR045886">
    <property type="entry name" value="ThiF/MoeB/HesA"/>
</dbReference>
<dbReference type="GO" id="GO:0000422">
    <property type="term" value="P:autophagy of mitochondrion"/>
    <property type="evidence" value="ECO:0007669"/>
    <property type="project" value="TreeGrafter"/>
</dbReference>
<keyword evidence="5 6" id="KW-0072">Autophagy</keyword>
<dbReference type="InterPro" id="IPR042522">
    <property type="entry name" value="Atg7_N_1"/>
</dbReference>
<keyword evidence="10" id="KW-1185">Reference proteome</keyword>
<dbReference type="SUPFAM" id="SSF69572">
    <property type="entry name" value="Activating enzymes of the ubiquitin-like proteins"/>
    <property type="match status" value="1"/>
</dbReference>
<evidence type="ECO:0000313" key="10">
    <source>
        <dbReference type="Proteomes" id="UP000094043"/>
    </source>
</evidence>
<dbReference type="RefSeq" id="XP_066068346.1">
    <property type="nucleotide sequence ID" value="XM_066212249.1"/>
</dbReference>
<reference evidence="9" key="1">
    <citation type="submission" date="2016-06" db="EMBL/GenBank/DDBJ databases">
        <authorList>
            <person name="Cuomo C."/>
            <person name="Litvintseva A."/>
            <person name="Heitman J."/>
            <person name="Chen Y."/>
            <person name="Sun S."/>
            <person name="Springer D."/>
            <person name="Dromer F."/>
            <person name="Young S."/>
            <person name="Zeng Q."/>
            <person name="Chapman S."/>
            <person name="Gujja S."/>
            <person name="Saif S."/>
            <person name="Birren B."/>
        </authorList>
    </citation>
    <scope>NUCLEOTIDE SEQUENCE</scope>
    <source>
        <strain evidence="9">CBS 7841</strain>
    </source>
</reference>
<comment type="subunit">
    <text evidence="6">Homodimer.</text>
</comment>
<name>A0A1E3IB10_9TREE</name>
<evidence type="ECO:0000256" key="4">
    <source>
        <dbReference type="ARBA" id="ARBA00022927"/>
    </source>
</evidence>
<dbReference type="GO" id="GO:0006995">
    <property type="term" value="P:cellular response to nitrogen starvation"/>
    <property type="evidence" value="ECO:0007669"/>
    <property type="project" value="TreeGrafter"/>
</dbReference>
<dbReference type="InterPro" id="IPR035985">
    <property type="entry name" value="Ubiquitin-activating_enz"/>
</dbReference>
<feature type="domain" description="THIF-type NAD/FAD binding fold" evidence="7">
    <location>
        <begin position="320"/>
        <end position="548"/>
    </location>
</feature>
<dbReference type="EMBL" id="CP143786">
    <property type="protein sequence ID" value="WVN87646.1"/>
    <property type="molecule type" value="Genomic_DNA"/>
</dbReference>
<feature type="domain" description="Ubiquitin-like modifier-activating enzyme Atg7 N-terminal" evidence="8">
    <location>
        <begin position="5"/>
        <end position="303"/>
    </location>
</feature>
<gene>
    <name evidence="9" type="ORF">L203_102829</name>
</gene>
<dbReference type="KEGG" id="cdep:91087040"/>
<evidence type="ECO:0000256" key="1">
    <source>
        <dbReference type="ARBA" id="ARBA00010931"/>
    </source>
</evidence>
<evidence type="ECO:0000256" key="5">
    <source>
        <dbReference type="ARBA" id="ARBA00023006"/>
    </source>
</evidence>
<evidence type="ECO:0000313" key="9">
    <source>
        <dbReference type="EMBL" id="WVN87646.1"/>
    </source>
</evidence>